<dbReference type="KEGG" id="scs:Sta7437_2117"/>
<evidence type="ECO:0000313" key="1">
    <source>
        <dbReference type="EMBL" id="AFZ35667.1"/>
    </source>
</evidence>
<dbReference type="AlphaFoldDB" id="K9XVH0"/>
<dbReference type="Proteomes" id="UP000010473">
    <property type="component" value="Chromosome"/>
</dbReference>
<keyword evidence="2" id="KW-1185">Reference proteome</keyword>
<proteinExistence type="predicted"/>
<sequence length="77" mass="8475">MMIPMFPLLLLITALGSIILYLRTAHDIFGVLAVGTTIVCLIWGLIIAHWSIHLLALLALLFIRKPIPLGSLVSDQK</sequence>
<reference evidence="2" key="1">
    <citation type="journal article" date="2013" name="Proc. Natl. Acad. Sci. U.S.A.">
        <title>Improving the coverage of the cyanobacterial phylum using diversity-driven genome sequencing.</title>
        <authorList>
            <person name="Shih P.M."/>
            <person name="Wu D."/>
            <person name="Latifi A."/>
            <person name="Axen S.D."/>
            <person name="Fewer D.P."/>
            <person name="Talla E."/>
            <person name="Calteau A."/>
            <person name="Cai F."/>
            <person name="Tandeau de Marsac N."/>
            <person name="Rippka R."/>
            <person name="Herdman M."/>
            <person name="Sivonen K."/>
            <person name="Coursin T."/>
            <person name="Laurent T."/>
            <person name="Goodwin L."/>
            <person name="Nolan M."/>
            <person name="Davenport K.W."/>
            <person name="Han C.S."/>
            <person name="Rubin E.M."/>
            <person name="Eisen J.A."/>
            <person name="Woyke T."/>
            <person name="Gugger M."/>
            <person name="Kerfeld C.A."/>
        </authorList>
    </citation>
    <scope>NUCLEOTIDE SEQUENCE [LARGE SCALE GENOMIC DNA]</scope>
    <source>
        <strain evidence="2">ATCC 29371 / PCC 7437</strain>
    </source>
</reference>
<protein>
    <submittedName>
        <fullName evidence="1">Uncharacterized protein</fullName>
    </submittedName>
</protein>
<organism evidence="1 2">
    <name type="scientific">Stanieria cyanosphaera (strain ATCC 29371 / PCC 7437)</name>
    <dbReference type="NCBI Taxonomy" id="111780"/>
    <lineage>
        <taxon>Bacteria</taxon>
        <taxon>Bacillati</taxon>
        <taxon>Cyanobacteriota</taxon>
        <taxon>Cyanophyceae</taxon>
        <taxon>Pleurocapsales</taxon>
        <taxon>Dermocarpellaceae</taxon>
        <taxon>Stanieria</taxon>
    </lineage>
</organism>
<dbReference type="RefSeq" id="WP_015193335.1">
    <property type="nucleotide sequence ID" value="NC_019748.1"/>
</dbReference>
<dbReference type="OrthoDB" id="582745at2"/>
<accession>K9XVH0</accession>
<dbReference type="STRING" id="111780.Sta7437_2117"/>
<dbReference type="EMBL" id="CP003653">
    <property type="protein sequence ID" value="AFZ35667.1"/>
    <property type="molecule type" value="Genomic_DNA"/>
</dbReference>
<dbReference type="HOGENOM" id="CLU_181368_0_0_3"/>
<dbReference type="eggNOG" id="ENOG50320PU">
    <property type="taxonomic scope" value="Bacteria"/>
</dbReference>
<name>K9XVH0_STAC7</name>
<evidence type="ECO:0000313" key="2">
    <source>
        <dbReference type="Proteomes" id="UP000010473"/>
    </source>
</evidence>
<gene>
    <name evidence="1" type="ordered locus">Sta7437_2117</name>
</gene>